<dbReference type="CDD" id="cd14014">
    <property type="entry name" value="STKc_PknB_like"/>
    <property type="match status" value="1"/>
</dbReference>
<keyword evidence="5" id="KW-0418">Kinase</keyword>
<accession>A0A853AQZ8</accession>
<protein>
    <recommendedName>
        <fullName evidence="1">non-specific serine/threonine protein kinase</fullName>
        <ecNumber evidence="1">2.7.11.1</ecNumber>
    </recommendedName>
</protein>
<evidence type="ECO:0000256" key="1">
    <source>
        <dbReference type="ARBA" id="ARBA00012513"/>
    </source>
</evidence>
<reference evidence="10 11" key="1">
    <citation type="submission" date="2020-07" db="EMBL/GenBank/DDBJ databases">
        <title>Sequencing the genomes of 1000 actinobacteria strains.</title>
        <authorList>
            <person name="Klenk H.-P."/>
        </authorList>
    </citation>
    <scope>NUCLEOTIDE SEQUENCE [LARGE SCALE GENOMIC DNA]</scope>
    <source>
        <strain evidence="10 11">DSM 44065</strain>
    </source>
</reference>
<dbReference type="AlphaFoldDB" id="A0A853AQZ8"/>
<keyword evidence="11" id="KW-1185">Reference proteome</keyword>
<comment type="caution">
    <text evidence="10">The sequence shown here is derived from an EMBL/GenBank/DDBJ whole genome shotgun (WGS) entry which is preliminary data.</text>
</comment>
<keyword evidence="4 7" id="KW-0547">Nucleotide-binding</keyword>
<keyword evidence="8" id="KW-0812">Transmembrane</keyword>
<dbReference type="PROSITE" id="PS50011">
    <property type="entry name" value="PROTEIN_KINASE_DOM"/>
    <property type="match status" value="1"/>
</dbReference>
<keyword evidence="2" id="KW-0723">Serine/threonine-protein kinase</keyword>
<dbReference type="GO" id="GO:0004674">
    <property type="term" value="F:protein serine/threonine kinase activity"/>
    <property type="evidence" value="ECO:0007669"/>
    <property type="project" value="UniProtKB-KW"/>
</dbReference>
<proteinExistence type="predicted"/>
<feature type="domain" description="Protein kinase" evidence="9">
    <location>
        <begin position="40"/>
        <end position="293"/>
    </location>
</feature>
<evidence type="ECO:0000313" key="10">
    <source>
        <dbReference type="EMBL" id="NYI83297.1"/>
    </source>
</evidence>
<dbReference type="Proteomes" id="UP000587002">
    <property type="component" value="Unassembled WGS sequence"/>
</dbReference>
<dbReference type="PANTHER" id="PTHR43289:SF6">
    <property type="entry name" value="SERINE_THREONINE-PROTEIN KINASE NEKL-3"/>
    <property type="match status" value="1"/>
</dbReference>
<organism evidence="10 11">
    <name type="scientific">Saccharopolyspora hordei</name>
    <dbReference type="NCBI Taxonomy" id="1838"/>
    <lineage>
        <taxon>Bacteria</taxon>
        <taxon>Bacillati</taxon>
        <taxon>Actinomycetota</taxon>
        <taxon>Actinomycetes</taxon>
        <taxon>Pseudonocardiales</taxon>
        <taxon>Pseudonocardiaceae</taxon>
        <taxon>Saccharopolyspora</taxon>
    </lineage>
</organism>
<evidence type="ECO:0000256" key="6">
    <source>
        <dbReference type="ARBA" id="ARBA00022840"/>
    </source>
</evidence>
<dbReference type="SUPFAM" id="SSF56112">
    <property type="entry name" value="Protein kinase-like (PK-like)"/>
    <property type="match status" value="1"/>
</dbReference>
<feature type="transmembrane region" description="Helical" evidence="8">
    <location>
        <begin position="325"/>
        <end position="348"/>
    </location>
</feature>
<feature type="binding site" evidence="7">
    <location>
        <position position="69"/>
    </location>
    <ligand>
        <name>ATP</name>
        <dbReference type="ChEBI" id="CHEBI:30616"/>
    </ligand>
</feature>
<keyword evidence="8" id="KW-1133">Transmembrane helix</keyword>
<keyword evidence="6 7" id="KW-0067">ATP-binding</keyword>
<dbReference type="GO" id="GO:0005524">
    <property type="term" value="F:ATP binding"/>
    <property type="evidence" value="ECO:0007669"/>
    <property type="project" value="UniProtKB-UniRule"/>
</dbReference>
<dbReference type="InterPro" id="IPR000719">
    <property type="entry name" value="Prot_kinase_dom"/>
</dbReference>
<evidence type="ECO:0000256" key="4">
    <source>
        <dbReference type="ARBA" id="ARBA00022741"/>
    </source>
</evidence>
<evidence type="ECO:0000259" key="9">
    <source>
        <dbReference type="PROSITE" id="PS50011"/>
    </source>
</evidence>
<dbReference type="EC" id="2.7.11.1" evidence="1"/>
<dbReference type="InterPro" id="IPR008271">
    <property type="entry name" value="Ser/Thr_kinase_AS"/>
</dbReference>
<name>A0A853AQZ8_9PSEU</name>
<gene>
    <name evidence="10" type="ORF">HNR68_001927</name>
</gene>
<dbReference type="Gene3D" id="1.10.510.10">
    <property type="entry name" value="Transferase(Phosphotransferase) domain 1"/>
    <property type="match status" value="1"/>
</dbReference>
<dbReference type="Gene3D" id="3.30.200.20">
    <property type="entry name" value="Phosphorylase Kinase, domain 1"/>
    <property type="match status" value="1"/>
</dbReference>
<dbReference type="InterPro" id="IPR017441">
    <property type="entry name" value="Protein_kinase_ATP_BS"/>
</dbReference>
<dbReference type="RefSeq" id="WP_218888244.1">
    <property type="nucleotide sequence ID" value="NZ_BAABFH010000001.1"/>
</dbReference>
<dbReference type="PROSITE" id="PS00108">
    <property type="entry name" value="PROTEIN_KINASE_ST"/>
    <property type="match status" value="1"/>
</dbReference>
<dbReference type="Pfam" id="PF00069">
    <property type="entry name" value="Pkinase"/>
    <property type="match status" value="1"/>
</dbReference>
<keyword evidence="8" id="KW-0472">Membrane</keyword>
<evidence type="ECO:0000313" key="11">
    <source>
        <dbReference type="Proteomes" id="UP000587002"/>
    </source>
</evidence>
<evidence type="ECO:0000256" key="7">
    <source>
        <dbReference type="PROSITE-ProRule" id="PRU10141"/>
    </source>
</evidence>
<dbReference type="InterPro" id="IPR011009">
    <property type="entry name" value="Kinase-like_dom_sf"/>
</dbReference>
<evidence type="ECO:0000256" key="8">
    <source>
        <dbReference type="SAM" id="Phobius"/>
    </source>
</evidence>
<keyword evidence="3" id="KW-0808">Transferase</keyword>
<evidence type="ECO:0000256" key="5">
    <source>
        <dbReference type="ARBA" id="ARBA00022777"/>
    </source>
</evidence>
<dbReference type="EMBL" id="JACCFJ010000001">
    <property type="protein sequence ID" value="NYI83297.1"/>
    <property type="molecule type" value="Genomic_DNA"/>
</dbReference>
<evidence type="ECO:0000256" key="3">
    <source>
        <dbReference type="ARBA" id="ARBA00022679"/>
    </source>
</evidence>
<evidence type="ECO:0000256" key="2">
    <source>
        <dbReference type="ARBA" id="ARBA00022527"/>
    </source>
</evidence>
<dbReference type="SMART" id="SM00220">
    <property type="entry name" value="S_TKc"/>
    <property type="match status" value="1"/>
</dbReference>
<dbReference type="PROSITE" id="PS00107">
    <property type="entry name" value="PROTEIN_KINASE_ATP"/>
    <property type="match status" value="1"/>
</dbReference>
<dbReference type="PANTHER" id="PTHR43289">
    <property type="entry name" value="MITOGEN-ACTIVATED PROTEIN KINASE KINASE KINASE 20-RELATED"/>
    <property type="match status" value="1"/>
</dbReference>
<sequence length="496" mass="52333">MNGEVGSSRFVVAREQGWRDVTVVEQVGPGTQTRLIGGRYQVLQELGRGGMGVVWRAWDQVIGREVAIKELHLPDGVPPAEREVYEARVLREARTAGRLNDPAVVTVHDVLAESGTTYIVMELVQAVTLQQHVAQHGPLSPEQAAELARQVLSALESAHAAGIVHRDVKPSNIMVADGRVKLTDFGIAQALDDPRLTSSGAIVGSPSFMAPERLQGSDATPASDLWSLGATLFFAVEGWMPFERPTTAATLNAVLGEPPQLSRPHGVVGSVITGLLISDPRARFTARQVRALLDSAPVGAAPERTTPVGTRVASSPQAGRGLRPWLVGLSATALVLFVVGLLVGRFVLADGAPAALGPTLAFGSGGDIEQFALDGDRCGHGAVAAGARLTEGVSCSKPHDFEVVAKTSPFRASDEVTYPGRDALARYAESYCSLHFDSDEVIVPGKHAALRLVTLVPSERAWAEGAEGSPDAEDPQTVYCVVHSANGDELQTSVTG</sequence>